<accession>A0A6N7PW04</accession>
<protein>
    <submittedName>
        <fullName evidence="1">Addiction module antitoxin RelB</fullName>
    </submittedName>
</protein>
<dbReference type="RefSeq" id="WP_153822887.1">
    <property type="nucleotide sequence ID" value="NZ_WJIE01000010.1"/>
</dbReference>
<sequence>MPPELQRLADEILSLPAPARAELVRCILVSLSRSESETIKQTWAKIAEERCRQIDAGEVELLDGEDVLRELRAHVR</sequence>
<proteinExistence type="predicted"/>
<dbReference type="Pfam" id="PF09720">
    <property type="entry name" value="Unstab_antitox"/>
    <property type="match status" value="1"/>
</dbReference>
<reference evidence="1 2" key="1">
    <citation type="submission" date="2019-10" db="EMBL/GenBank/DDBJ databases">
        <title>A soil myxobacterium in the family Polyangiaceae.</title>
        <authorList>
            <person name="Li Y."/>
            <person name="Wang J."/>
        </authorList>
    </citation>
    <scope>NUCLEOTIDE SEQUENCE [LARGE SCALE GENOMIC DNA]</scope>
    <source>
        <strain evidence="1 2">DSM 14734</strain>
    </source>
</reference>
<organism evidence="1 2">
    <name type="scientific">Polyangium spumosum</name>
    <dbReference type="NCBI Taxonomy" id="889282"/>
    <lineage>
        <taxon>Bacteria</taxon>
        <taxon>Pseudomonadati</taxon>
        <taxon>Myxococcota</taxon>
        <taxon>Polyangia</taxon>
        <taxon>Polyangiales</taxon>
        <taxon>Polyangiaceae</taxon>
        <taxon>Polyangium</taxon>
    </lineage>
</organism>
<evidence type="ECO:0000313" key="1">
    <source>
        <dbReference type="EMBL" id="MRG96079.1"/>
    </source>
</evidence>
<dbReference type="InterPro" id="IPR013406">
    <property type="entry name" value="CHP02574_addiction_mod"/>
</dbReference>
<name>A0A6N7PW04_9BACT</name>
<dbReference type="EMBL" id="WJIE01000010">
    <property type="protein sequence ID" value="MRG96079.1"/>
    <property type="molecule type" value="Genomic_DNA"/>
</dbReference>
<keyword evidence="2" id="KW-1185">Reference proteome</keyword>
<gene>
    <name evidence="1" type="ORF">GF068_29780</name>
</gene>
<dbReference type="OrthoDB" id="1525098at2"/>
<evidence type="ECO:0000313" key="2">
    <source>
        <dbReference type="Proteomes" id="UP000440224"/>
    </source>
</evidence>
<dbReference type="Proteomes" id="UP000440224">
    <property type="component" value="Unassembled WGS sequence"/>
</dbReference>
<comment type="caution">
    <text evidence="1">The sequence shown here is derived from an EMBL/GenBank/DDBJ whole genome shotgun (WGS) entry which is preliminary data.</text>
</comment>
<dbReference type="AlphaFoldDB" id="A0A6N7PW04"/>